<dbReference type="Pfam" id="PF00912">
    <property type="entry name" value="Transgly"/>
    <property type="match status" value="1"/>
</dbReference>
<evidence type="ECO:0000259" key="20">
    <source>
        <dbReference type="Pfam" id="PF00905"/>
    </source>
</evidence>
<evidence type="ECO:0000256" key="16">
    <source>
        <dbReference type="ARBA" id="ARBA00034000"/>
    </source>
</evidence>
<dbReference type="PANTHER" id="PTHR32282:SF32">
    <property type="entry name" value="PENICILLIN-BINDING PROTEIN 2A"/>
    <property type="match status" value="1"/>
</dbReference>
<keyword evidence="15" id="KW-0961">Cell wall biogenesis/degradation</keyword>
<gene>
    <name evidence="22" type="ORF">H7B67_04235</name>
</gene>
<evidence type="ECO:0000256" key="10">
    <source>
        <dbReference type="ARBA" id="ARBA00022960"/>
    </source>
</evidence>
<keyword evidence="7" id="KW-0808">Transferase</keyword>
<evidence type="ECO:0000259" key="21">
    <source>
        <dbReference type="Pfam" id="PF00912"/>
    </source>
</evidence>
<keyword evidence="6" id="KW-0328">Glycosyltransferase</keyword>
<dbReference type="GO" id="GO:0030288">
    <property type="term" value="C:outer membrane-bounded periplasmic space"/>
    <property type="evidence" value="ECO:0007669"/>
    <property type="project" value="TreeGrafter"/>
</dbReference>
<keyword evidence="3" id="KW-1003">Cell membrane</keyword>
<feature type="domain" description="Glycosyl transferase family 51" evidence="21">
    <location>
        <begin position="74"/>
        <end position="241"/>
    </location>
</feature>
<evidence type="ECO:0000256" key="19">
    <source>
        <dbReference type="SAM" id="Phobius"/>
    </source>
</evidence>
<reference evidence="22 23" key="1">
    <citation type="submission" date="2020-08" db="EMBL/GenBank/DDBJ databases">
        <title>Cohnella phylogeny.</title>
        <authorList>
            <person name="Dunlap C."/>
        </authorList>
    </citation>
    <scope>NUCLEOTIDE SEQUENCE [LARGE SCALE GENOMIC DNA]</scope>
    <source>
        <strain evidence="22 23">DSM 25241</strain>
    </source>
</reference>
<evidence type="ECO:0000256" key="18">
    <source>
        <dbReference type="SAM" id="MobiDB-lite"/>
    </source>
</evidence>
<dbReference type="InterPro" id="IPR001460">
    <property type="entry name" value="PCN-bd_Tpept"/>
</dbReference>
<keyword evidence="8 19" id="KW-0812">Transmembrane</keyword>
<dbReference type="AlphaFoldDB" id="A0A841STT7"/>
<dbReference type="Gene3D" id="1.10.3810.10">
    <property type="entry name" value="Biosynthetic peptidoglycan transglycosylase-like"/>
    <property type="match status" value="1"/>
</dbReference>
<dbReference type="InterPro" id="IPR023346">
    <property type="entry name" value="Lysozyme-like_dom_sf"/>
</dbReference>
<dbReference type="NCBIfam" id="TIGR02074">
    <property type="entry name" value="PBP_1a_fam"/>
    <property type="match status" value="1"/>
</dbReference>
<dbReference type="InterPro" id="IPR001264">
    <property type="entry name" value="Glyco_trans_51"/>
</dbReference>
<accession>A0A841STT7</accession>
<sequence length="685" mass="74805">MRSILNQKSRKPKTVWKWKKTLVALLLGAVALALACIVIFNILVARQDVSLLEEPLPASTIVYDQNKVEVLRLSPSKAEAVSYDSLPDSLIEAVVAVEDKRFFEHSGTDLQGIARALIANMSSGRTVQGASTITQQLAKNVFLSQERTWTRKWKELLLAEKIERNYDKQQIITFYLNQIYFGEGAWGIKKAAEVYYGRPVHKLTLSESALLAGIIKAPSALSPYRHPDEAKARRNVVLQLMKNQGKIDQAAYSAAINEPLSILASKPDSGNGMKYPYYIDQMIREAGDKYGLTQNEVLHGGLRFYTTLNSQMQEAAERVYAQDSNFPASGSDQLIQSGAVLVDPRDGGIRALVGGRGEQPFRSFNRAVQLKRQPGSTMKPISVYTPALEHGYSPDDTLIDEPVNFNGYQPRNAGGSYHGEVSIYESVIHSYNVPAVKLLNELGIDAGMESANRFGLELTEADRNLGLALGGLQEGVSPLEMAEAFSVFANDGTRIPAHAITRIETADGEIVAEHDPDDGISVTDPAVARTMTSLLEGVVTEGTGVAAALEGRQVAGKTGTTEMPGTGGQGMKDNWFVGYTPQLVGAVWLGYDRTDASHYLTTTSKAAAAVFRTLMSEALKDEPVMNFPKVPGTAKKNDNPKKQEKPKPDKKDKKDKESKSDDKKHGDGPGKGKGKDKEKDKDKDD</sequence>
<comment type="catalytic activity">
    <reaction evidence="16">
        <text>Preferential cleavage: (Ac)2-L-Lys-D-Ala-|-D-Ala. Also transpeptidation of peptidyl-alanyl moieties that are N-acyl substituents of D-alanine.</text>
        <dbReference type="EC" id="3.4.16.4"/>
    </reaction>
</comment>
<keyword evidence="9" id="KW-0378">Hydrolase</keyword>
<comment type="similarity">
    <text evidence="1">In the C-terminal section; belongs to the transpeptidase family.</text>
</comment>
<dbReference type="InterPro" id="IPR050396">
    <property type="entry name" value="Glycosyltr_51/Transpeptidase"/>
</dbReference>
<evidence type="ECO:0000256" key="9">
    <source>
        <dbReference type="ARBA" id="ARBA00022801"/>
    </source>
</evidence>
<keyword evidence="11" id="KW-0573">Peptidoglycan synthesis</keyword>
<evidence type="ECO:0000256" key="14">
    <source>
        <dbReference type="ARBA" id="ARBA00023268"/>
    </source>
</evidence>
<comment type="catalytic activity">
    <reaction evidence="17">
        <text>[GlcNAc-(1-&gt;4)-Mur2Ac(oyl-L-Ala-gamma-D-Glu-L-Lys-D-Ala-D-Ala)](n)-di-trans,octa-cis-undecaprenyl diphosphate + beta-D-GlcNAc-(1-&gt;4)-Mur2Ac(oyl-L-Ala-gamma-D-Glu-L-Lys-D-Ala-D-Ala)-di-trans,octa-cis-undecaprenyl diphosphate = [GlcNAc-(1-&gt;4)-Mur2Ac(oyl-L-Ala-gamma-D-Glu-L-Lys-D-Ala-D-Ala)](n+1)-di-trans,octa-cis-undecaprenyl diphosphate + di-trans,octa-cis-undecaprenyl diphosphate + H(+)</text>
        <dbReference type="Rhea" id="RHEA:23708"/>
        <dbReference type="Rhea" id="RHEA-COMP:9602"/>
        <dbReference type="Rhea" id="RHEA-COMP:9603"/>
        <dbReference type="ChEBI" id="CHEBI:15378"/>
        <dbReference type="ChEBI" id="CHEBI:58405"/>
        <dbReference type="ChEBI" id="CHEBI:60033"/>
        <dbReference type="ChEBI" id="CHEBI:78435"/>
        <dbReference type="EC" id="2.4.99.28"/>
    </reaction>
</comment>
<evidence type="ECO:0000256" key="15">
    <source>
        <dbReference type="ARBA" id="ARBA00023316"/>
    </source>
</evidence>
<dbReference type="GO" id="GO:0009252">
    <property type="term" value="P:peptidoglycan biosynthetic process"/>
    <property type="evidence" value="ECO:0007669"/>
    <property type="project" value="UniProtKB-KW"/>
</dbReference>
<evidence type="ECO:0000256" key="5">
    <source>
        <dbReference type="ARBA" id="ARBA00022670"/>
    </source>
</evidence>
<feature type="transmembrane region" description="Helical" evidence="19">
    <location>
        <begin position="21"/>
        <end position="44"/>
    </location>
</feature>
<comment type="caution">
    <text evidence="22">The sequence shown here is derived from an EMBL/GenBank/DDBJ whole genome shotgun (WGS) entry which is preliminary data.</text>
</comment>
<dbReference type="Gene3D" id="3.40.710.10">
    <property type="entry name" value="DD-peptidase/beta-lactamase superfamily"/>
    <property type="match status" value="1"/>
</dbReference>
<evidence type="ECO:0000256" key="8">
    <source>
        <dbReference type="ARBA" id="ARBA00022692"/>
    </source>
</evidence>
<keyword evidence="10" id="KW-0133">Cell shape</keyword>
<dbReference type="InterPro" id="IPR036950">
    <property type="entry name" value="PBP_transglycosylase"/>
</dbReference>
<dbReference type="Proteomes" id="UP000535838">
    <property type="component" value="Unassembled WGS sequence"/>
</dbReference>
<feature type="compositionally biased region" description="Basic and acidic residues" evidence="18">
    <location>
        <begin position="635"/>
        <end position="685"/>
    </location>
</feature>
<evidence type="ECO:0000313" key="23">
    <source>
        <dbReference type="Proteomes" id="UP000535838"/>
    </source>
</evidence>
<keyword evidence="4" id="KW-0121">Carboxypeptidase</keyword>
<dbReference type="SUPFAM" id="SSF53955">
    <property type="entry name" value="Lysozyme-like"/>
    <property type="match status" value="1"/>
</dbReference>
<evidence type="ECO:0000256" key="4">
    <source>
        <dbReference type="ARBA" id="ARBA00022645"/>
    </source>
</evidence>
<evidence type="ECO:0000256" key="2">
    <source>
        <dbReference type="ARBA" id="ARBA00007739"/>
    </source>
</evidence>
<evidence type="ECO:0000256" key="13">
    <source>
        <dbReference type="ARBA" id="ARBA00023136"/>
    </source>
</evidence>
<dbReference type="FunFam" id="1.10.3810.10:FF:000001">
    <property type="entry name" value="Penicillin-binding protein 1A"/>
    <property type="match status" value="1"/>
</dbReference>
<evidence type="ECO:0000256" key="11">
    <source>
        <dbReference type="ARBA" id="ARBA00022984"/>
    </source>
</evidence>
<dbReference type="InterPro" id="IPR012338">
    <property type="entry name" value="Beta-lactam/transpept-like"/>
</dbReference>
<dbReference type="Pfam" id="PF00905">
    <property type="entry name" value="Transpeptidase"/>
    <property type="match status" value="1"/>
</dbReference>
<dbReference type="EMBL" id="JACJVQ010000004">
    <property type="protein sequence ID" value="MBB6633310.1"/>
    <property type="molecule type" value="Genomic_DNA"/>
</dbReference>
<dbReference type="GO" id="GO:0008658">
    <property type="term" value="F:penicillin binding"/>
    <property type="evidence" value="ECO:0007669"/>
    <property type="project" value="InterPro"/>
</dbReference>
<keyword evidence="23" id="KW-1185">Reference proteome</keyword>
<dbReference type="PANTHER" id="PTHR32282">
    <property type="entry name" value="BINDING PROTEIN TRANSPEPTIDASE, PUTATIVE-RELATED"/>
    <property type="match status" value="1"/>
</dbReference>
<dbReference type="GO" id="GO:0009002">
    <property type="term" value="F:serine-type D-Ala-D-Ala carboxypeptidase activity"/>
    <property type="evidence" value="ECO:0007669"/>
    <property type="project" value="UniProtKB-EC"/>
</dbReference>
<keyword evidence="12 19" id="KW-1133">Transmembrane helix</keyword>
<evidence type="ECO:0000256" key="3">
    <source>
        <dbReference type="ARBA" id="ARBA00022475"/>
    </source>
</evidence>
<keyword evidence="5" id="KW-0645">Protease</keyword>
<dbReference type="GO" id="GO:0071555">
    <property type="term" value="P:cell wall organization"/>
    <property type="evidence" value="ECO:0007669"/>
    <property type="project" value="UniProtKB-KW"/>
</dbReference>
<evidence type="ECO:0000256" key="7">
    <source>
        <dbReference type="ARBA" id="ARBA00022679"/>
    </source>
</evidence>
<dbReference type="SUPFAM" id="SSF56601">
    <property type="entry name" value="beta-lactamase/transpeptidase-like"/>
    <property type="match status" value="1"/>
</dbReference>
<organism evidence="22 23">
    <name type="scientific">Cohnella thailandensis</name>
    <dbReference type="NCBI Taxonomy" id="557557"/>
    <lineage>
        <taxon>Bacteria</taxon>
        <taxon>Bacillati</taxon>
        <taxon>Bacillota</taxon>
        <taxon>Bacilli</taxon>
        <taxon>Bacillales</taxon>
        <taxon>Paenibacillaceae</taxon>
        <taxon>Cohnella</taxon>
    </lineage>
</organism>
<dbReference type="GO" id="GO:0008955">
    <property type="term" value="F:peptidoglycan glycosyltransferase activity"/>
    <property type="evidence" value="ECO:0007669"/>
    <property type="project" value="UniProtKB-EC"/>
</dbReference>
<comment type="similarity">
    <text evidence="2">In the N-terminal section; belongs to the glycosyltransferase 51 family.</text>
</comment>
<proteinExistence type="inferred from homology"/>
<evidence type="ECO:0000256" key="6">
    <source>
        <dbReference type="ARBA" id="ARBA00022676"/>
    </source>
</evidence>
<evidence type="ECO:0000256" key="12">
    <source>
        <dbReference type="ARBA" id="ARBA00022989"/>
    </source>
</evidence>
<evidence type="ECO:0000256" key="1">
    <source>
        <dbReference type="ARBA" id="ARBA00007090"/>
    </source>
</evidence>
<dbReference type="GO" id="GO:0006508">
    <property type="term" value="P:proteolysis"/>
    <property type="evidence" value="ECO:0007669"/>
    <property type="project" value="UniProtKB-KW"/>
</dbReference>
<dbReference type="GO" id="GO:0008360">
    <property type="term" value="P:regulation of cell shape"/>
    <property type="evidence" value="ECO:0007669"/>
    <property type="project" value="UniProtKB-KW"/>
</dbReference>
<protein>
    <submittedName>
        <fullName evidence="22">PBP1A family penicillin-binding protein</fullName>
    </submittedName>
</protein>
<feature type="domain" description="Penicillin-binding protein transpeptidase" evidence="20">
    <location>
        <begin position="338"/>
        <end position="615"/>
    </location>
</feature>
<feature type="region of interest" description="Disordered" evidence="18">
    <location>
        <begin position="624"/>
        <end position="685"/>
    </location>
</feature>
<evidence type="ECO:0000256" key="17">
    <source>
        <dbReference type="ARBA" id="ARBA00049902"/>
    </source>
</evidence>
<evidence type="ECO:0000313" key="22">
    <source>
        <dbReference type="EMBL" id="MBB6633310.1"/>
    </source>
</evidence>
<name>A0A841STT7_9BACL</name>
<keyword evidence="13 19" id="KW-0472">Membrane</keyword>
<keyword evidence="14" id="KW-0511">Multifunctional enzyme</keyword>